<gene>
    <name evidence="1" type="ORF">CA984_27245</name>
</gene>
<reference evidence="1 2" key="1">
    <citation type="submission" date="2017-05" db="EMBL/GenBank/DDBJ databases">
        <title>Biotechnological potential of actinobacteria isolated from South African environments.</title>
        <authorList>
            <person name="Le Roes-Hill M."/>
            <person name="Prins A."/>
            <person name="Durrell K.A."/>
        </authorList>
    </citation>
    <scope>NUCLEOTIDE SEQUENCE [LARGE SCALE GENOMIC DNA]</scope>
    <source>
        <strain evidence="1">M26</strain>
    </source>
</reference>
<accession>A0A243REQ1</accession>
<comment type="caution">
    <text evidence="1">The sequence shown here is derived from an EMBL/GenBank/DDBJ whole genome shotgun (WGS) entry which is preliminary data.</text>
</comment>
<keyword evidence="2" id="KW-1185">Reference proteome</keyword>
<dbReference type="AlphaFoldDB" id="A0A243REQ1"/>
<proteinExistence type="predicted"/>
<dbReference type="EMBL" id="NGFP01000145">
    <property type="protein sequence ID" value="OUC93196.1"/>
    <property type="molecule type" value="Genomic_DNA"/>
</dbReference>
<dbReference type="RefSeq" id="WP_086576400.1">
    <property type="nucleotide sequence ID" value="NZ_NGFP01000145.1"/>
</dbReference>
<evidence type="ECO:0000313" key="2">
    <source>
        <dbReference type="Proteomes" id="UP000194761"/>
    </source>
</evidence>
<sequence length="86" mass="9075">MSIVHLAYIRAGAGHTLIASRQWIPAEQISDPIAAITTGLPLNLAIGLLKDVYADGVPLDFVADDVFSGAPRVAGEAFTNWSLARS</sequence>
<protein>
    <submittedName>
        <fullName evidence="1">Uncharacterized protein</fullName>
    </submittedName>
</protein>
<name>A0A243REQ1_9ACTN</name>
<evidence type="ECO:0000313" key="1">
    <source>
        <dbReference type="EMBL" id="OUC93196.1"/>
    </source>
</evidence>
<dbReference type="Proteomes" id="UP000194761">
    <property type="component" value="Unassembled WGS sequence"/>
</dbReference>
<organism evidence="1 2">
    <name type="scientific">Streptosporangium minutum</name>
    <dbReference type="NCBI Taxonomy" id="569862"/>
    <lineage>
        <taxon>Bacteria</taxon>
        <taxon>Bacillati</taxon>
        <taxon>Actinomycetota</taxon>
        <taxon>Actinomycetes</taxon>
        <taxon>Streptosporangiales</taxon>
        <taxon>Streptosporangiaceae</taxon>
        <taxon>Streptosporangium</taxon>
    </lineage>
</organism>